<organism evidence="1 2">
    <name type="scientific">Rurimicrobium arvi</name>
    <dbReference type="NCBI Taxonomy" id="2049916"/>
    <lineage>
        <taxon>Bacteria</taxon>
        <taxon>Pseudomonadati</taxon>
        <taxon>Bacteroidota</taxon>
        <taxon>Chitinophagia</taxon>
        <taxon>Chitinophagales</taxon>
        <taxon>Chitinophagaceae</taxon>
        <taxon>Rurimicrobium</taxon>
    </lineage>
</organism>
<protein>
    <submittedName>
        <fullName evidence="1">Uncharacterized protein</fullName>
    </submittedName>
</protein>
<comment type="caution">
    <text evidence="1">The sequence shown here is derived from an EMBL/GenBank/DDBJ whole genome shotgun (WGS) entry which is preliminary data.</text>
</comment>
<reference evidence="2" key="1">
    <citation type="journal article" date="2019" name="Int. J. Syst. Evol. Microbiol.">
        <title>The Global Catalogue of Microorganisms (GCM) 10K type strain sequencing project: providing services to taxonomists for standard genome sequencing and annotation.</title>
        <authorList>
            <consortium name="The Broad Institute Genomics Platform"/>
            <consortium name="The Broad Institute Genome Sequencing Center for Infectious Disease"/>
            <person name="Wu L."/>
            <person name="Ma J."/>
        </authorList>
    </citation>
    <scope>NUCLEOTIDE SEQUENCE [LARGE SCALE GENOMIC DNA]</scope>
    <source>
        <strain evidence="2">JCM 31921</strain>
    </source>
</reference>
<sequence>MITERVQALFDFIDYLDSKKAEYLQKYIPLCIELNSLDVYRSKLKPKSNYIDKQKYDEIQKEIKEKFEPLNLNVHVPLLNKLKELKIWSGDDVFASIWNNNSSAIHDFKNNFESEDVANVILHKHKYLNFRKQTKSDFLGLQFVLSNLDEIYKELFDFFKDTSENEFESFENKTIEMNSIEDALKRFEDNRDMNVRFSIPHDDLFSYQNVRQYYPHLYPQSHTVKNEIIMGNKIQVGDITGHGNILNTGNQANIYSTNNVSKNNLDTLKNQLTKYGIDDDDIQELAEIVQAETPNSKTNTLGEKSNNWILKIIGKSLSGAGKIAIGISSNILAAVIRQYYGL</sequence>
<evidence type="ECO:0000313" key="1">
    <source>
        <dbReference type="EMBL" id="GAA4456501.1"/>
    </source>
</evidence>
<dbReference type="Proteomes" id="UP001501410">
    <property type="component" value="Unassembled WGS sequence"/>
</dbReference>
<proteinExistence type="predicted"/>
<gene>
    <name evidence="1" type="ORF">GCM10023092_21820</name>
</gene>
<dbReference type="RefSeq" id="WP_344826788.1">
    <property type="nucleotide sequence ID" value="NZ_BAABEZ010000022.1"/>
</dbReference>
<name>A0ABP8MUT7_9BACT</name>
<dbReference type="EMBL" id="BAABEZ010000022">
    <property type="protein sequence ID" value="GAA4456501.1"/>
    <property type="molecule type" value="Genomic_DNA"/>
</dbReference>
<evidence type="ECO:0000313" key="2">
    <source>
        <dbReference type="Proteomes" id="UP001501410"/>
    </source>
</evidence>
<keyword evidence="2" id="KW-1185">Reference proteome</keyword>
<accession>A0ABP8MUT7</accession>